<accession>A0ABX7SK53</accession>
<evidence type="ECO:0000313" key="2">
    <source>
        <dbReference type="Proteomes" id="UP000663942"/>
    </source>
</evidence>
<name>A0ABX7SK53_9CAUL</name>
<organism evidence="1 2">
    <name type="scientific">Brevundimonas pondensis</name>
    <dbReference type="NCBI Taxonomy" id="2774189"/>
    <lineage>
        <taxon>Bacteria</taxon>
        <taxon>Pseudomonadati</taxon>
        <taxon>Pseudomonadota</taxon>
        <taxon>Alphaproteobacteria</taxon>
        <taxon>Caulobacterales</taxon>
        <taxon>Caulobacteraceae</taxon>
        <taxon>Brevundimonas</taxon>
    </lineage>
</organism>
<keyword evidence="2" id="KW-1185">Reference proteome</keyword>
<gene>
    <name evidence="1" type="ORF">IFE19_01325</name>
</gene>
<proteinExistence type="predicted"/>
<sequence length="67" mass="7366">MSAFPVAGYVHIKLHAQAVANAAHLVYWLTHERGGADYHRDDLLAEFAKLEARFTELRASMVEAAGA</sequence>
<evidence type="ECO:0000313" key="1">
    <source>
        <dbReference type="EMBL" id="QTC88077.1"/>
    </source>
</evidence>
<reference evidence="1 2" key="1">
    <citation type="submission" date="2020-09" db="EMBL/GenBank/DDBJ databases">
        <title>Brevundimonas sp. LVF1 isolated from an oligotrophic pond in Goettingen, Germany.</title>
        <authorList>
            <person name="Friedrich I."/>
            <person name="Klassen A."/>
            <person name="Neubauer H."/>
            <person name="Schneider D."/>
            <person name="Hertel R."/>
            <person name="Daniel R."/>
        </authorList>
    </citation>
    <scope>NUCLEOTIDE SEQUENCE [LARGE SCALE GENOMIC DNA]</scope>
    <source>
        <strain evidence="1 2">LVF1</strain>
    </source>
</reference>
<protein>
    <submittedName>
        <fullName evidence="1">Uncharacterized protein</fullName>
    </submittedName>
</protein>
<dbReference type="Proteomes" id="UP000663942">
    <property type="component" value="Chromosome"/>
</dbReference>
<dbReference type="RefSeq" id="WP_207825032.1">
    <property type="nucleotide sequence ID" value="NZ_CP062006.1"/>
</dbReference>
<dbReference type="EMBL" id="CP062006">
    <property type="protein sequence ID" value="QTC88077.1"/>
    <property type="molecule type" value="Genomic_DNA"/>
</dbReference>